<dbReference type="SUPFAM" id="SSF144091">
    <property type="entry name" value="Rhomboid-like"/>
    <property type="match status" value="1"/>
</dbReference>
<evidence type="ECO:0000256" key="2">
    <source>
        <dbReference type="ARBA" id="ARBA00022692"/>
    </source>
</evidence>
<protein>
    <submittedName>
        <fullName evidence="7">Membrane associated rhomboid family serine protease</fullName>
    </submittedName>
</protein>
<sequence length="212" mass="21921">MAFETSRSPGRRGLSRGGDPGVAGLKALVLLVGLMWVSEFIDIALGHRLDSFGIQARDADGLVGILFAPFLHAGFGHLISNTIPLLMLGAIIAVAGAARLLLVTLLIGLVSGVGTWLTSPPTSITIGASGLVFGYATYLIARGIFNRSIGQLLIGLVVILVWGGALFGGLLPQAGISWQGHLFGAIGGVLTAWFLGGEQRRSASPIAPPFRG</sequence>
<dbReference type="InterPro" id="IPR022764">
    <property type="entry name" value="Peptidase_S54_rhomboid_dom"/>
</dbReference>
<evidence type="ECO:0000256" key="5">
    <source>
        <dbReference type="SAM" id="Phobius"/>
    </source>
</evidence>
<dbReference type="Pfam" id="PF01694">
    <property type="entry name" value="Rhomboid"/>
    <property type="match status" value="1"/>
</dbReference>
<name>A0A927N6F0_9ACTN</name>
<feature type="transmembrane region" description="Helical" evidence="5">
    <location>
        <begin position="21"/>
        <end position="41"/>
    </location>
</feature>
<dbReference type="PANTHER" id="PTHR43731:SF9">
    <property type="entry name" value="SLR1461 PROTEIN"/>
    <property type="match status" value="1"/>
</dbReference>
<proteinExistence type="predicted"/>
<keyword evidence="4 5" id="KW-0472">Membrane</keyword>
<keyword evidence="2 5" id="KW-0812">Transmembrane</keyword>
<dbReference type="Gene3D" id="1.20.1540.10">
    <property type="entry name" value="Rhomboid-like"/>
    <property type="match status" value="1"/>
</dbReference>
<feature type="transmembrane region" description="Helical" evidence="5">
    <location>
        <begin position="176"/>
        <end position="195"/>
    </location>
</feature>
<comment type="caution">
    <text evidence="7">The sequence shown here is derived from an EMBL/GenBank/DDBJ whole genome shotgun (WGS) entry which is preliminary data.</text>
</comment>
<dbReference type="PANTHER" id="PTHR43731">
    <property type="entry name" value="RHOMBOID PROTEASE"/>
    <property type="match status" value="1"/>
</dbReference>
<dbReference type="GO" id="GO:0006508">
    <property type="term" value="P:proteolysis"/>
    <property type="evidence" value="ECO:0007669"/>
    <property type="project" value="UniProtKB-KW"/>
</dbReference>
<dbReference type="GO" id="GO:0004252">
    <property type="term" value="F:serine-type endopeptidase activity"/>
    <property type="evidence" value="ECO:0007669"/>
    <property type="project" value="InterPro"/>
</dbReference>
<comment type="subcellular location">
    <subcellularLocation>
        <location evidence="1">Membrane</location>
        <topology evidence="1">Multi-pass membrane protein</topology>
    </subcellularLocation>
</comment>
<dbReference type="InterPro" id="IPR050925">
    <property type="entry name" value="Rhomboid_protease_S54"/>
</dbReference>
<dbReference type="InterPro" id="IPR035952">
    <property type="entry name" value="Rhomboid-like_sf"/>
</dbReference>
<evidence type="ECO:0000256" key="4">
    <source>
        <dbReference type="ARBA" id="ARBA00023136"/>
    </source>
</evidence>
<dbReference type="GO" id="GO:0016020">
    <property type="term" value="C:membrane"/>
    <property type="evidence" value="ECO:0007669"/>
    <property type="project" value="UniProtKB-SubCell"/>
</dbReference>
<evidence type="ECO:0000313" key="8">
    <source>
        <dbReference type="Proteomes" id="UP000638648"/>
    </source>
</evidence>
<keyword evidence="7" id="KW-0378">Hydrolase</keyword>
<evidence type="ECO:0000256" key="1">
    <source>
        <dbReference type="ARBA" id="ARBA00004141"/>
    </source>
</evidence>
<feature type="transmembrane region" description="Helical" evidence="5">
    <location>
        <begin position="122"/>
        <end position="140"/>
    </location>
</feature>
<feature type="domain" description="Peptidase S54 rhomboid" evidence="6">
    <location>
        <begin position="63"/>
        <end position="196"/>
    </location>
</feature>
<evidence type="ECO:0000259" key="6">
    <source>
        <dbReference type="Pfam" id="PF01694"/>
    </source>
</evidence>
<dbReference type="Proteomes" id="UP000638648">
    <property type="component" value="Unassembled WGS sequence"/>
</dbReference>
<reference evidence="7" key="1">
    <citation type="submission" date="2020-10" db="EMBL/GenBank/DDBJ databases">
        <title>Sequencing the genomes of 1000 actinobacteria strains.</title>
        <authorList>
            <person name="Klenk H.-P."/>
        </authorList>
    </citation>
    <scope>NUCLEOTIDE SEQUENCE</scope>
    <source>
        <strain evidence="7">DSM 45354</strain>
    </source>
</reference>
<evidence type="ECO:0000313" key="7">
    <source>
        <dbReference type="EMBL" id="MBE1611113.1"/>
    </source>
</evidence>
<keyword evidence="8" id="KW-1185">Reference proteome</keyword>
<dbReference type="RefSeq" id="WP_192754376.1">
    <property type="nucleotide sequence ID" value="NZ_BAABJL010000042.1"/>
</dbReference>
<feature type="transmembrane region" description="Helical" evidence="5">
    <location>
        <begin position="152"/>
        <end position="170"/>
    </location>
</feature>
<dbReference type="EMBL" id="JADBEM010000001">
    <property type="protein sequence ID" value="MBE1611113.1"/>
    <property type="molecule type" value="Genomic_DNA"/>
</dbReference>
<keyword evidence="7" id="KW-0645">Protease</keyword>
<evidence type="ECO:0000256" key="3">
    <source>
        <dbReference type="ARBA" id="ARBA00022989"/>
    </source>
</evidence>
<organism evidence="7 8">
    <name type="scientific">Actinopolymorpha pittospori</name>
    <dbReference type="NCBI Taxonomy" id="648752"/>
    <lineage>
        <taxon>Bacteria</taxon>
        <taxon>Bacillati</taxon>
        <taxon>Actinomycetota</taxon>
        <taxon>Actinomycetes</taxon>
        <taxon>Propionibacteriales</taxon>
        <taxon>Actinopolymorphaceae</taxon>
        <taxon>Actinopolymorpha</taxon>
    </lineage>
</organism>
<dbReference type="AlphaFoldDB" id="A0A927N6F0"/>
<keyword evidence="3 5" id="KW-1133">Transmembrane helix</keyword>
<gene>
    <name evidence="7" type="ORF">HEB94_007961</name>
</gene>
<accession>A0A927N6F0</accession>